<evidence type="ECO:0000313" key="1">
    <source>
        <dbReference type="EMBL" id="SUG54340.1"/>
    </source>
</evidence>
<name>A0A379TW33_SALDZ</name>
<protein>
    <submittedName>
        <fullName evidence="1">Uncharacterized protein</fullName>
    </submittedName>
</protein>
<sequence>MKEQLTDRTERACQFYIEYMKRKIEGYSDRTPLILIPDYKNQDIIDMILRELNNEFKSTQEYNQFVRGMKNELFSSIVPEKEFEWIKDYASAYFAWNVLSTMGPYEAGAFEVNFSSELKPLIKNDLIPVIPESREDALSAIYSCFDNWDTGLLIKSNTLCSLKKHWFRLNRELPEPFRWIDVKNHKQCAWAFKYVMEHIKPDYMPSFMTEIRQQQVVTFLTAVLYSWPAHPDTRRLMIQRMKKTYNQNIFRENIADKKVINTYVQKDIKEKLDMLAKNNGRKINEELEVIIMNAWHDARYAEDK</sequence>
<dbReference type="EMBL" id="UGXH01000003">
    <property type="protein sequence ID" value="SUG54340.1"/>
    <property type="molecule type" value="Genomic_DNA"/>
</dbReference>
<dbReference type="RefSeq" id="WP_232081656.1">
    <property type="nucleotide sequence ID" value="NZ_DACWWF010000001.1"/>
</dbReference>
<dbReference type="AlphaFoldDB" id="A0A379TW33"/>
<gene>
    <name evidence="1" type="ORF">NCTC10060_01429</name>
</gene>
<organism evidence="1 2">
    <name type="scientific">Salmonella diarizonae</name>
    <dbReference type="NCBI Taxonomy" id="59204"/>
    <lineage>
        <taxon>Bacteria</taxon>
        <taxon>Pseudomonadati</taxon>
        <taxon>Pseudomonadota</taxon>
        <taxon>Gammaproteobacteria</taxon>
        <taxon>Enterobacterales</taxon>
        <taxon>Enterobacteriaceae</taxon>
        <taxon>Salmonella</taxon>
    </lineage>
</organism>
<accession>A0A379TW33</accession>
<reference evidence="1 2" key="1">
    <citation type="submission" date="2018-06" db="EMBL/GenBank/DDBJ databases">
        <authorList>
            <consortium name="Pathogen Informatics"/>
            <person name="Doyle S."/>
        </authorList>
    </citation>
    <scope>NUCLEOTIDE SEQUENCE [LARGE SCALE GENOMIC DNA]</scope>
    <source>
        <strain evidence="1 2">NCTC10060</strain>
    </source>
</reference>
<evidence type="ECO:0000313" key="2">
    <source>
        <dbReference type="Proteomes" id="UP000254633"/>
    </source>
</evidence>
<dbReference type="Proteomes" id="UP000254633">
    <property type="component" value="Unassembled WGS sequence"/>
</dbReference>
<proteinExistence type="predicted"/>